<evidence type="ECO:0000256" key="5">
    <source>
        <dbReference type="RuleBase" id="RU003796"/>
    </source>
</evidence>
<dbReference type="AlphaFoldDB" id="A0A8J8T9D2"/>
<evidence type="ECO:0000256" key="7">
    <source>
        <dbReference type="SAM" id="MobiDB-lite"/>
    </source>
</evidence>
<dbReference type="GO" id="GO:0000978">
    <property type="term" value="F:RNA polymerase II cis-regulatory region sequence-specific DNA binding"/>
    <property type="evidence" value="ECO:0007669"/>
    <property type="project" value="InterPro"/>
</dbReference>
<dbReference type="EMBL" id="RRYP01001295">
    <property type="protein sequence ID" value="TNV86118.1"/>
    <property type="molecule type" value="Genomic_DNA"/>
</dbReference>
<dbReference type="SUPFAM" id="SSF46785">
    <property type="entry name" value="Winged helix' DNA-binding domain"/>
    <property type="match status" value="2"/>
</dbReference>
<feature type="compositionally biased region" description="Polar residues" evidence="7">
    <location>
        <begin position="1"/>
        <end position="36"/>
    </location>
</feature>
<dbReference type="Gene3D" id="1.10.10.10">
    <property type="entry name" value="Winged helix-like DNA-binding domain superfamily/Winged helix DNA-binding domain"/>
    <property type="match status" value="2"/>
</dbReference>
<keyword evidence="3 5" id="KW-0238">DNA-binding</keyword>
<feature type="domain" description="E2F/DP family winged-helix DNA-binding" evidence="8">
    <location>
        <begin position="398"/>
        <end position="497"/>
    </location>
</feature>
<dbReference type="Pfam" id="PF02319">
    <property type="entry name" value="WHD_E2F_TDP"/>
    <property type="match status" value="2"/>
</dbReference>
<accession>A0A8J8T9D2</accession>
<dbReference type="PANTHER" id="PTHR12081:SF7">
    <property type="entry name" value="TRANSCRIPTION FACTOR EFL-3"/>
    <property type="match status" value="1"/>
</dbReference>
<comment type="caution">
    <text evidence="9">The sequence shown here is derived from an EMBL/GenBank/DDBJ whole genome shotgun (WGS) entry which is preliminary data.</text>
</comment>
<evidence type="ECO:0000313" key="9">
    <source>
        <dbReference type="EMBL" id="TNV86118.1"/>
    </source>
</evidence>
<dbReference type="PANTHER" id="PTHR12081">
    <property type="entry name" value="TRANSCRIPTION FACTOR E2F"/>
    <property type="match status" value="1"/>
</dbReference>
<keyword evidence="4 5" id="KW-0804">Transcription</keyword>
<keyword evidence="5" id="KW-0539">Nucleus</keyword>
<comment type="subcellular location">
    <subcellularLocation>
        <location evidence="5">Nucleus</location>
    </subcellularLocation>
</comment>
<keyword evidence="2 5" id="KW-0805">Transcription regulation</keyword>
<evidence type="ECO:0000256" key="1">
    <source>
        <dbReference type="ARBA" id="ARBA00010940"/>
    </source>
</evidence>
<organism evidence="9 10">
    <name type="scientific">Halteria grandinella</name>
    <dbReference type="NCBI Taxonomy" id="5974"/>
    <lineage>
        <taxon>Eukaryota</taxon>
        <taxon>Sar</taxon>
        <taxon>Alveolata</taxon>
        <taxon>Ciliophora</taxon>
        <taxon>Intramacronucleata</taxon>
        <taxon>Spirotrichea</taxon>
        <taxon>Stichotrichia</taxon>
        <taxon>Sporadotrichida</taxon>
        <taxon>Halteriidae</taxon>
        <taxon>Halteria</taxon>
    </lineage>
</organism>
<dbReference type="GO" id="GO:0090575">
    <property type="term" value="C:RNA polymerase II transcription regulator complex"/>
    <property type="evidence" value="ECO:0007669"/>
    <property type="project" value="TreeGrafter"/>
</dbReference>
<sequence>MIRTSKTSTLGIQRQASESQPPLSLKGQSHQRQDALQSAKEEYSIKRSEGDFEFYAKHQPVLRTSTSHLVGDIETSALLSSLISIDSTPLTSKAQEADPSSGFVKKPLITKTTTIPRNCEKFDQETKSCAIVVTESKSPLAISTSKSLDKQMEEVKVGDYSRTGDLEMDPMPHSNSSNLGSHEEIEYDQYSAQGIPGCAAAQLQYSRKEKSLGELCRRFLGIYGSKFRALLYLDQCTRELAVERRRIYDIINILESFQVINRQAKNAYQWKGIHKIVKSIERHIDYFQGHSIPGETRMVKLNDSGKQMQFQTLQIIKSSRVGSGISDDSIQNFENQHLETQISEFKAFNDGKPITPQIDLPISLGKPPKAAGKKEKKQSQNLLIWQLDDEDDKQSKYKKDKSLGILCQQFIGLFVTWRHVISLEEAARQISLREDGLIRMDELLDIQIDQELDNEEAQKLKTKIRRLYDIANVLQSIGLIEKTNQTYNKKPAFRWIGIHGVHSFVKELEDERSLNGLEQQQSMVGLRLKAVSDVSSSDGAPGRQSPCINVDSIEVPVIGLKRTYSETQPGKQAGGGAGQQRRATLSEKSSALNAIESGKKSIDEDKENNFRSQNQALEQTKRDHKQLEKDLKNLTLERLNSGGGPSSSFAPPYSMKYPITSLLYGPPQPVGVHRPIPQRKDSIDILYSALEILMQNRAAQQQMQRRI</sequence>
<evidence type="ECO:0000256" key="3">
    <source>
        <dbReference type="ARBA" id="ARBA00023125"/>
    </source>
</evidence>
<evidence type="ECO:0000259" key="8">
    <source>
        <dbReference type="SMART" id="SM01372"/>
    </source>
</evidence>
<dbReference type="SMART" id="SM01372">
    <property type="entry name" value="E2F_TDP"/>
    <property type="match status" value="2"/>
</dbReference>
<dbReference type="GO" id="GO:0000981">
    <property type="term" value="F:DNA-binding transcription factor activity, RNA polymerase II-specific"/>
    <property type="evidence" value="ECO:0007669"/>
    <property type="project" value="TreeGrafter"/>
</dbReference>
<dbReference type="OrthoDB" id="5318at2759"/>
<dbReference type="InterPro" id="IPR015633">
    <property type="entry name" value="E2F"/>
</dbReference>
<gene>
    <name evidence="9" type="ORF">FGO68_gene12197</name>
</gene>
<feature type="region of interest" description="Disordered" evidence="7">
    <location>
        <begin position="565"/>
        <end position="592"/>
    </location>
</feature>
<evidence type="ECO:0000313" key="10">
    <source>
        <dbReference type="Proteomes" id="UP000785679"/>
    </source>
</evidence>
<protein>
    <recommendedName>
        <fullName evidence="8">E2F/DP family winged-helix DNA-binding domain-containing protein</fullName>
    </recommendedName>
</protein>
<feature type="region of interest" description="Disordered" evidence="7">
    <location>
        <begin position="1"/>
        <end position="42"/>
    </location>
</feature>
<dbReference type="Proteomes" id="UP000785679">
    <property type="component" value="Unassembled WGS sequence"/>
</dbReference>
<reference evidence="9" key="1">
    <citation type="submission" date="2019-06" db="EMBL/GenBank/DDBJ databases">
        <authorList>
            <person name="Zheng W."/>
        </authorList>
    </citation>
    <scope>NUCLEOTIDE SEQUENCE</scope>
    <source>
        <strain evidence="9">QDHG01</strain>
    </source>
</reference>
<comment type="similarity">
    <text evidence="1 5">Belongs to the E2F/DP family.</text>
</comment>
<evidence type="ECO:0000256" key="2">
    <source>
        <dbReference type="ARBA" id="ARBA00023015"/>
    </source>
</evidence>
<evidence type="ECO:0000256" key="4">
    <source>
        <dbReference type="ARBA" id="ARBA00023163"/>
    </source>
</evidence>
<dbReference type="InterPro" id="IPR036388">
    <property type="entry name" value="WH-like_DNA-bd_sf"/>
</dbReference>
<proteinExistence type="inferred from homology"/>
<feature type="coiled-coil region" evidence="6">
    <location>
        <begin position="610"/>
        <end position="637"/>
    </location>
</feature>
<dbReference type="InterPro" id="IPR036390">
    <property type="entry name" value="WH_DNA-bd_sf"/>
</dbReference>
<keyword evidence="10" id="KW-1185">Reference proteome</keyword>
<keyword evidence="6" id="KW-0175">Coiled coil</keyword>
<evidence type="ECO:0000256" key="6">
    <source>
        <dbReference type="SAM" id="Coils"/>
    </source>
</evidence>
<name>A0A8J8T9D2_HALGN</name>
<dbReference type="InterPro" id="IPR003316">
    <property type="entry name" value="E2F_WHTH_DNA-bd_dom"/>
</dbReference>
<feature type="domain" description="E2F/DP family winged-helix DNA-binding" evidence="8">
    <location>
        <begin position="207"/>
        <end position="272"/>
    </location>
</feature>